<feature type="region of interest" description="Disordered" evidence="5">
    <location>
        <begin position="282"/>
        <end position="307"/>
    </location>
</feature>
<dbReference type="Pfam" id="PF00097">
    <property type="entry name" value="zf-C3HC4"/>
    <property type="match status" value="1"/>
</dbReference>
<dbReference type="Proteomes" id="UP000018050">
    <property type="component" value="Unassembled WGS sequence"/>
</dbReference>
<dbReference type="VEuPathDB" id="ToxoDB:EAH_00001970"/>
<evidence type="ECO:0000256" key="5">
    <source>
        <dbReference type="SAM" id="MobiDB-lite"/>
    </source>
</evidence>
<dbReference type="PROSITE" id="PS00518">
    <property type="entry name" value="ZF_RING_1"/>
    <property type="match status" value="1"/>
</dbReference>
<dbReference type="EMBL" id="HG671043">
    <property type="protein sequence ID" value="CDI79556.1"/>
    <property type="molecule type" value="Genomic_DNA"/>
</dbReference>
<keyword evidence="1" id="KW-0479">Metal-binding</keyword>
<dbReference type="PANTHER" id="PTHR10131">
    <property type="entry name" value="TNF RECEPTOR ASSOCIATED FACTOR"/>
    <property type="match status" value="1"/>
</dbReference>
<evidence type="ECO:0000256" key="2">
    <source>
        <dbReference type="ARBA" id="ARBA00022771"/>
    </source>
</evidence>
<dbReference type="SUPFAM" id="SSF57850">
    <property type="entry name" value="RING/U-box"/>
    <property type="match status" value="1"/>
</dbReference>
<dbReference type="SMART" id="SM00184">
    <property type="entry name" value="RING"/>
    <property type="match status" value="1"/>
</dbReference>
<dbReference type="InterPro" id="IPR018957">
    <property type="entry name" value="Znf_C3HC4_RING-type"/>
</dbReference>
<reference evidence="7" key="2">
    <citation type="submission" date="2013-10" db="EMBL/GenBank/DDBJ databases">
        <authorList>
            <person name="Aslett M."/>
        </authorList>
    </citation>
    <scope>NUCLEOTIDE SEQUENCE [LARGE SCALE GENOMIC DNA]</scope>
    <source>
        <strain evidence="7">Houghton</strain>
    </source>
</reference>
<dbReference type="AlphaFoldDB" id="U6GH50"/>
<protein>
    <submittedName>
        <fullName evidence="7">Zinc finger (C3HC4 type RING finger) protein, putative</fullName>
    </submittedName>
</protein>
<keyword evidence="3" id="KW-0862">Zinc</keyword>
<evidence type="ECO:0000256" key="3">
    <source>
        <dbReference type="ARBA" id="ARBA00022833"/>
    </source>
</evidence>
<evidence type="ECO:0000256" key="4">
    <source>
        <dbReference type="PROSITE-ProRule" id="PRU00175"/>
    </source>
</evidence>
<sequence>MAGTGTAPAASAGFERSSASGTAAPGAAATAAGGGAGSAAAPVGDESATIPSGFLGTLVPVRRTFIEEVPEDLRCPICYDGAANCSTRCGHSFCLHCLYSHITTRIIHQQSTACPLCRSANAGLGISTVSGEKYARARALRVRCLGYEGGCSVEGPLAEVEQHEVSCPTVLIFCRFRDAGCSTPVLRKEASLHENRCRFNPAVRCCQHYLSGCRVRGIEELLQQHEPRCRYRNMQKFVSCRHASLGCGLRVRKQYRERHADCCAFKILHELKLKRRQQQQQQLLLQGAPSGAVSSAPAGEGSTEGAAAATEGAAQACSSAEAAAAAGAAAADASSAAAAAVQASSAGAPAATEAPAATAAAAEATAADAGSKMSDDCADLCLALQWSSQQQVLPNELLLLRLQEFLPNVAAITEGRFPGEFHVVLRQQVHTRTAAAVANAAVPAAGTAVSDVRSIGMAGDPNMSSNLSGLGLLYKGLTTLQAP</sequence>
<keyword evidence="8" id="KW-1185">Reference proteome</keyword>
<gene>
    <name evidence="7" type="ORF">EAH_00001970</name>
</gene>
<dbReference type="InterPro" id="IPR001841">
    <property type="entry name" value="Znf_RING"/>
</dbReference>
<dbReference type="RefSeq" id="XP_013250379.1">
    <property type="nucleotide sequence ID" value="XM_013394925.1"/>
</dbReference>
<dbReference type="PANTHER" id="PTHR10131:SF94">
    <property type="entry name" value="TNF RECEPTOR-ASSOCIATED FACTOR 4"/>
    <property type="match status" value="1"/>
</dbReference>
<dbReference type="SUPFAM" id="SSF49599">
    <property type="entry name" value="TRAF domain-like"/>
    <property type="match status" value="1"/>
</dbReference>
<dbReference type="InterPro" id="IPR013083">
    <property type="entry name" value="Znf_RING/FYVE/PHD"/>
</dbReference>
<proteinExistence type="predicted"/>
<dbReference type="GeneID" id="25268267"/>
<evidence type="ECO:0000313" key="8">
    <source>
        <dbReference type="Proteomes" id="UP000018050"/>
    </source>
</evidence>
<reference evidence="7" key="1">
    <citation type="submission" date="2013-10" db="EMBL/GenBank/DDBJ databases">
        <title>Genomic analysis of the causative agents of coccidiosis in chickens.</title>
        <authorList>
            <person name="Reid A.J."/>
            <person name="Blake D."/>
            <person name="Billington K."/>
            <person name="Browne H."/>
            <person name="Dunn M."/>
            <person name="Hung S."/>
            <person name="Kawahara F."/>
            <person name="Miranda-Saavedra D."/>
            <person name="Mourier T."/>
            <person name="Nagra H."/>
            <person name="Otto T.D."/>
            <person name="Rawlings N."/>
            <person name="Sanchez A."/>
            <person name="Sanders M."/>
            <person name="Subramaniam C."/>
            <person name="Tay Y."/>
            <person name="Dear P."/>
            <person name="Doerig C."/>
            <person name="Gruber A."/>
            <person name="Parkinson J."/>
            <person name="Shirley M."/>
            <person name="Wan K.L."/>
            <person name="Berriman M."/>
            <person name="Tomley F."/>
            <person name="Pain A."/>
        </authorList>
    </citation>
    <scope>NUCLEOTIDE SEQUENCE [LARGE SCALE GENOMIC DNA]</scope>
    <source>
        <strain evidence="7">Houghton</strain>
    </source>
</reference>
<keyword evidence="2 4" id="KW-0863">Zinc-finger</keyword>
<name>U6GH50_EIMAC</name>
<dbReference type="GO" id="GO:0008270">
    <property type="term" value="F:zinc ion binding"/>
    <property type="evidence" value="ECO:0007669"/>
    <property type="project" value="UniProtKB-KW"/>
</dbReference>
<organism evidence="7 8">
    <name type="scientific">Eimeria acervulina</name>
    <name type="common">Coccidian parasite</name>
    <dbReference type="NCBI Taxonomy" id="5801"/>
    <lineage>
        <taxon>Eukaryota</taxon>
        <taxon>Sar</taxon>
        <taxon>Alveolata</taxon>
        <taxon>Apicomplexa</taxon>
        <taxon>Conoidasida</taxon>
        <taxon>Coccidia</taxon>
        <taxon>Eucoccidiorida</taxon>
        <taxon>Eimeriorina</taxon>
        <taxon>Eimeriidae</taxon>
        <taxon>Eimeria</taxon>
    </lineage>
</organism>
<feature type="domain" description="RING-type" evidence="6">
    <location>
        <begin position="75"/>
        <end position="118"/>
    </location>
</feature>
<evidence type="ECO:0000259" key="6">
    <source>
        <dbReference type="PROSITE" id="PS50089"/>
    </source>
</evidence>
<dbReference type="OMA" id="CLYSHIT"/>
<dbReference type="OrthoDB" id="5574452at2759"/>
<dbReference type="InterPro" id="IPR017907">
    <property type="entry name" value="Znf_RING_CS"/>
</dbReference>
<accession>U6GH50</accession>
<evidence type="ECO:0000256" key="1">
    <source>
        <dbReference type="ARBA" id="ARBA00022723"/>
    </source>
</evidence>
<dbReference type="Gene3D" id="3.30.40.10">
    <property type="entry name" value="Zinc/RING finger domain, C3HC4 (zinc finger)"/>
    <property type="match status" value="2"/>
</dbReference>
<dbReference type="PROSITE" id="PS50089">
    <property type="entry name" value="ZF_RING_2"/>
    <property type="match status" value="1"/>
</dbReference>
<evidence type="ECO:0000313" key="7">
    <source>
        <dbReference type="EMBL" id="CDI79556.1"/>
    </source>
</evidence>